<dbReference type="HOGENOM" id="CLU_108038_0_0_0"/>
<dbReference type="EMBL" id="BX294136">
    <property type="protein sequence ID" value="CAD72514.1"/>
    <property type="molecule type" value="Genomic_DNA"/>
</dbReference>
<keyword evidence="2" id="KW-1185">Reference proteome</keyword>
<protein>
    <submittedName>
        <fullName evidence="1">Uncharacterized protein</fullName>
    </submittedName>
</protein>
<proteinExistence type="predicted"/>
<dbReference type="KEGG" id="rba:RB2259"/>
<dbReference type="EnsemblBacteria" id="CAD72514">
    <property type="protein sequence ID" value="CAD72514"/>
    <property type="gene ID" value="RB2259"/>
</dbReference>
<dbReference type="Proteomes" id="UP000001025">
    <property type="component" value="Chromosome"/>
</dbReference>
<dbReference type="eggNOG" id="ENOG5032FHQ">
    <property type="taxonomic scope" value="Bacteria"/>
</dbReference>
<organism evidence="1 2">
    <name type="scientific">Rhodopirellula baltica (strain DSM 10527 / NCIMB 13988 / SH1)</name>
    <dbReference type="NCBI Taxonomy" id="243090"/>
    <lineage>
        <taxon>Bacteria</taxon>
        <taxon>Pseudomonadati</taxon>
        <taxon>Planctomycetota</taxon>
        <taxon>Planctomycetia</taxon>
        <taxon>Pirellulales</taxon>
        <taxon>Pirellulaceae</taxon>
        <taxon>Rhodopirellula</taxon>
    </lineage>
</organism>
<dbReference type="InParanoid" id="Q7UW55"/>
<reference evidence="1 2" key="1">
    <citation type="journal article" date="2003" name="Proc. Natl. Acad. Sci. U.S.A.">
        <title>Complete genome sequence of the marine planctomycete Pirellula sp. strain 1.</title>
        <authorList>
            <person name="Gloeckner F.O."/>
            <person name="Kube M."/>
            <person name="Bauer M."/>
            <person name="Teeling H."/>
            <person name="Lombardot T."/>
            <person name="Ludwig W."/>
            <person name="Gade D."/>
            <person name="Beck A."/>
            <person name="Borzym K."/>
            <person name="Heitmann K."/>
            <person name="Rabus R."/>
            <person name="Schlesner H."/>
            <person name="Amann R."/>
            <person name="Reinhardt R."/>
        </authorList>
    </citation>
    <scope>NUCLEOTIDE SEQUENCE [LARGE SCALE GENOMIC DNA]</scope>
    <source>
        <strain evidence="2">DSM 10527 / NCIMB 13988 / SH1</strain>
    </source>
</reference>
<dbReference type="CDD" id="cd00241">
    <property type="entry name" value="DOMON_like"/>
    <property type="match status" value="1"/>
</dbReference>
<dbReference type="PATRIC" id="fig|243090.15.peg.1034"/>
<dbReference type="OrthoDB" id="261771at2"/>
<dbReference type="AlphaFoldDB" id="Q7UW55"/>
<evidence type="ECO:0000313" key="2">
    <source>
        <dbReference type="Proteomes" id="UP000001025"/>
    </source>
</evidence>
<sequence length="234" mass="26069">MVPKNVTSRFVVLSSAKGPLLDPTMLFRFEVRLQQHTLDWTSRGLSLPTSCRVPSFAALSGGPIYADVRIAWDVSGIGFHLLVNGKRQLPWCRETRLDESDGLHLWMDTRNSPNIHRATQHCHRFLWLPAGGGPKRERPVAAMVPINRARTNPKPIRPDALKIHAIPRHDGYELSGLIPADALTGYDPKDQSQIGFYYLVADRELGNQALTLSTDFPVAEDPSLWSEAALISNS</sequence>
<gene>
    <name evidence="1" type="ordered locus">RB2259</name>
</gene>
<name>Q7UW55_RHOBA</name>
<accession>Q7UW55</accession>
<evidence type="ECO:0000313" key="1">
    <source>
        <dbReference type="EMBL" id="CAD72514.1"/>
    </source>
</evidence>